<dbReference type="PANTHER" id="PTHR43432:SF5">
    <property type="entry name" value="ELP3_MIAA_NIFB-LIKE RADICAL SAM CORE DOMAIN-CONTAINING PROTEIN"/>
    <property type="match status" value="1"/>
</dbReference>
<dbReference type="GO" id="GO:0051536">
    <property type="term" value="F:iron-sulfur cluster binding"/>
    <property type="evidence" value="ECO:0007669"/>
    <property type="project" value="UniProtKB-KW"/>
</dbReference>
<protein>
    <recommendedName>
        <fullName evidence="4">Radical SAM core domain-containing protein</fullName>
    </recommendedName>
</protein>
<evidence type="ECO:0000313" key="5">
    <source>
        <dbReference type="EMBL" id="TQS84627.1"/>
    </source>
</evidence>
<dbReference type="RefSeq" id="WP_400256321.1">
    <property type="nucleotide sequence ID" value="NZ_CAYAYE010000023.1"/>
</dbReference>
<keyword evidence="3" id="KW-0411">Iron-sulfur</keyword>
<proteinExistence type="predicted"/>
<dbReference type="Pfam" id="PF04055">
    <property type="entry name" value="Radical_SAM"/>
    <property type="match status" value="1"/>
</dbReference>
<dbReference type="Proteomes" id="UP000752814">
    <property type="component" value="Unassembled WGS sequence"/>
</dbReference>
<dbReference type="InterPro" id="IPR007197">
    <property type="entry name" value="rSAM"/>
</dbReference>
<evidence type="ECO:0000256" key="1">
    <source>
        <dbReference type="ARBA" id="ARBA00022723"/>
    </source>
</evidence>
<dbReference type="SMART" id="SM00729">
    <property type="entry name" value="Elp3"/>
    <property type="match status" value="1"/>
</dbReference>
<dbReference type="SFLD" id="SFLDG01084">
    <property type="entry name" value="Uncharacterised_Radical_SAM_Su"/>
    <property type="match status" value="1"/>
</dbReference>
<keyword evidence="2" id="KW-0408">Iron</keyword>
<keyword evidence="1" id="KW-0479">Metal-binding</keyword>
<evidence type="ECO:0000256" key="3">
    <source>
        <dbReference type="ARBA" id="ARBA00023014"/>
    </source>
</evidence>
<dbReference type="InterPro" id="IPR006638">
    <property type="entry name" value="Elp3/MiaA/NifB-like_rSAM"/>
</dbReference>
<dbReference type="CDD" id="cd01335">
    <property type="entry name" value="Radical_SAM"/>
    <property type="match status" value="1"/>
</dbReference>
<dbReference type="Gene3D" id="3.80.30.30">
    <property type="match status" value="1"/>
</dbReference>
<accession>A0A8J8PHG3</accession>
<name>A0A8J8PHG3_9ARCH</name>
<gene>
    <name evidence="5" type="ORF">A3207_00865</name>
</gene>
<organism evidence="5 6">
    <name type="scientific">Candidatus Methanomassiliicoccus intestinalis</name>
    <dbReference type="NCBI Taxonomy" id="1406512"/>
    <lineage>
        <taxon>Archaea</taxon>
        <taxon>Methanobacteriati</taxon>
        <taxon>Thermoplasmatota</taxon>
        <taxon>Thermoplasmata</taxon>
        <taxon>Methanomassiliicoccales</taxon>
        <taxon>Methanomassiliicoccaceae</taxon>
        <taxon>Methanomassiliicoccus</taxon>
    </lineage>
</organism>
<dbReference type="GO" id="GO:0046872">
    <property type="term" value="F:metal ion binding"/>
    <property type="evidence" value="ECO:0007669"/>
    <property type="project" value="UniProtKB-KW"/>
</dbReference>
<dbReference type="PROSITE" id="PS51918">
    <property type="entry name" value="RADICAL_SAM"/>
    <property type="match status" value="1"/>
</dbReference>
<comment type="caution">
    <text evidence="5">The sequence shown here is derived from an EMBL/GenBank/DDBJ whole genome shotgun (WGS) entry which is preliminary data.</text>
</comment>
<dbReference type="AlphaFoldDB" id="A0A8J8PHG3"/>
<evidence type="ECO:0000313" key="6">
    <source>
        <dbReference type="Proteomes" id="UP000752814"/>
    </source>
</evidence>
<sequence>MDYVGLECKSALHPNKHKMPCSWDLNIYRGCEHGCRYCYALYSHEYLNDDRFFDRIYYKSNIVKCLEKQLSSKNWKHEAVNIGGVTDSYQPIEEKLRIMPEILKILIRYKTPAILATKSDLVLRDIDYLRKLSDVADIKVSLTITTMDKTLQRSLEPNAAAPDRRIEALRILREEGISAGITLMPVIPYLTDSYENLDSIYNEASKVCVEYIRPNVLYLIGKTRTNFLNFLNTYDHSLYEKMKNLYRYDFPPQEYLKGFNHKINLLKNKYGIPSWASLKKSEVHTQTALTDF</sequence>
<reference evidence="5" key="1">
    <citation type="submission" date="2016-03" db="EMBL/GenBank/DDBJ databases">
        <authorList>
            <person name="Borrel G."/>
            <person name="Mccann A."/>
            <person name="O'Toole P.W."/>
        </authorList>
    </citation>
    <scope>NUCLEOTIDE SEQUENCE</scope>
    <source>
        <strain evidence="5">183</strain>
    </source>
</reference>
<evidence type="ECO:0000256" key="2">
    <source>
        <dbReference type="ARBA" id="ARBA00023004"/>
    </source>
</evidence>
<dbReference type="InterPro" id="IPR058240">
    <property type="entry name" value="rSAM_sf"/>
</dbReference>
<dbReference type="EMBL" id="LVVT01000001">
    <property type="protein sequence ID" value="TQS84627.1"/>
    <property type="molecule type" value="Genomic_DNA"/>
</dbReference>
<dbReference type="InterPro" id="IPR040086">
    <property type="entry name" value="MJ0683-like"/>
</dbReference>
<dbReference type="GO" id="GO:0003824">
    <property type="term" value="F:catalytic activity"/>
    <property type="evidence" value="ECO:0007669"/>
    <property type="project" value="InterPro"/>
</dbReference>
<dbReference type="PANTHER" id="PTHR43432">
    <property type="entry name" value="SLR0285 PROTEIN"/>
    <property type="match status" value="1"/>
</dbReference>
<dbReference type="SUPFAM" id="SSF102114">
    <property type="entry name" value="Radical SAM enzymes"/>
    <property type="match status" value="1"/>
</dbReference>
<evidence type="ECO:0000259" key="4">
    <source>
        <dbReference type="PROSITE" id="PS51918"/>
    </source>
</evidence>
<feature type="domain" description="Radical SAM core" evidence="4">
    <location>
        <begin position="17"/>
        <end position="262"/>
    </location>
</feature>
<dbReference type="SFLD" id="SFLDS00029">
    <property type="entry name" value="Radical_SAM"/>
    <property type="match status" value="1"/>
</dbReference>